<dbReference type="Proteomes" id="UP000078428">
    <property type="component" value="Unassembled WGS sequence"/>
</dbReference>
<reference evidence="5 6" key="1">
    <citation type="submission" date="2016-04" db="EMBL/GenBank/DDBJ databases">
        <title>Draft genome sequence of freshwater magnetotactic bacteria Magnetospirillum marisnigri SP-1 and Magnetospirillum moscoviense BB-1.</title>
        <authorList>
            <person name="Koziaeva V."/>
            <person name="Dziuba M.V."/>
            <person name="Ivanov T.M."/>
            <person name="Kuznetsov B."/>
            <person name="Grouzdev D.S."/>
        </authorList>
    </citation>
    <scope>NUCLEOTIDE SEQUENCE [LARGE SCALE GENOMIC DNA]</scope>
    <source>
        <strain evidence="5 6">SP-1</strain>
    </source>
</reference>
<comment type="caution">
    <text evidence="5">The sequence shown here is derived from an EMBL/GenBank/DDBJ whole genome shotgun (WGS) entry which is preliminary data.</text>
</comment>
<dbReference type="SUPFAM" id="SSF47188">
    <property type="entry name" value="Hemerythrin-like"/>
    <property type="match status" value="1"/>
</dbReference>
<keyword evidence="2" id="KW-0479">Metal-binding</keyword>
<evidence type="ECO:0000313" key="5">
    <source>
        <dbReference type="EMBL" id="OAN48671.1"/>
    </source>
</evidence>
<evidence type="ECO:0000256" key="1">
    <source>
        <dbReference type="ARBA" id="ARBA00010587"/>
    </source>
</evidence>
<dbReference type="Gene3D" id="1.20.120.50">
    <property type="entry name" value="Hemerythrin-like"/>
    <property type="match status" value="1"/>
</dbReference>
<dbReference type="STRING" id="1285242.A6A04_20045"/>
<gene>
    <name evidence="5" type="ORF">A6A04_20045</name>
</gene>
<protein>
    <recommendedName>
        <fullName evidence="4">Hemerythrin-like domain-containing protein</fullName>
    </recommendedName>
</protein>
<proteinExistence type="inferred from homology"/>
<dbReference type="GO" id="GO:0046872">
    <property type="term" value="F:metal ion binding"/>
    <property type="evidence" value="ECO:0007669"/>
    <property type="project" value="UniProtKB-KW"/>
</dbReference>
<comment type="similarity">
    <text evidence="1">Belongs to the hemerythrin family.</text>
</comment>
<evidence type="ECO:0000259" key="4">
    <source>
        <dbReference type="Pfam" id="PF01814"/>
    </source>
</evidence>
<accession>A0A178MIW8</accession>
<organism evidence="5 6">
    <name type="scientific">Paramagnetospirillum marisnigri</name>
    <dbReference type="NCBI Taxonomy" id="1285242"/>
    <lineage>
        <taxon>Bacteria</taxon>
        <taxon>Pseudomonadati</taxon>
        <taxon>Pseudomonadota</taxon>
        <taxon>Alphaproteobacteria</taxon>
        <taxon>Rhodospirillales</taxon>
        <taxon>Magnetospirillaceae</taxon>
        <taxon>Paramagnetospirillum</taxon>
    </lineage>
</organism>
<dbReference type="InterPro" id="IPR035938">
    <property type="entry name" value="Hemerythrin-like_sf"/>
</dbReference>
<sequence length="123" mass="13491">MILGVPEMDASHRHLFHLLDAVALAVDARMLEAAQISVGEFLEAALLHLAGEEALFDRVAGQHDGARHVATHNEARRTFKRLHSAICDNSDLNEARTILDGLIPDMIIRLHQEDTALASALLN</sequence>
<evidence type="ECO:0000256" key="2">
    <source>
        <dbReference type="ARBA" id="ARBA00022723"/>
    </source>
</evidence>
<name>A0A178MIW8_9PROT</name>
<feature type="domain" description="Hemerythrin-like" evidence="4">
    <location>
        <begin position="4"/>
        <end position="119"/>
    </location>
</feature>
<dbReference type="AlphaFoldDB" id="A0A178MIW8"/>
<keyword evidence="3" id="KW-0408">Iron</keyword>
<evidence type="ECO:0000313" key="6">
    <source>
        <dbReference type="Proteomes" id="UP000078428"/>
    </source>
</evidence>
<dbReference type="Pfam" id="PF01814">
    <property type="entry name" value="Hemerythrin"/>
    <property type="match status" value="1"/>
</dbReference>
<dbReference type="InterPro" id="IPR012312">
    <property type="entry name" value="Hemerythrin-like"/>
</dbReference>
<keyword evidence="6" id="KW-1185">Reference proteome</keyword>
<evidence type="ECO:0000256" key="3">
    <source>
        <dbReference type="ARBA" id="ARBA00023004"/>
    </source>
</evidence>
<dbReference type="EMBL" id="LWQT01000073">
    <property type="protein sequence ID" value="OAN48671.1"/>
    <property type="molecule type" value="Genomic_DNA"/>
</dbReference>